<dbReference type="GO" id="GO:0004460">
    <property type="term" value="F:L-lactate dehydrogenase (cytochrome) activity"/>
    <property type="evidence" value="ECO:0007669"/>
    <property type="project" value="UniProtKB-EC"/>
</dbReference>
<feature type="binding site" evidence="7">
    <location>
        <begin position="354"/>
        <end position="358"/>
    </location>
    <ligand>
        <name>FMN</name>
        <dbReference type="ChEBI" id="CHEBI:58210"/>
    </ligand>
</feature>
<dbReference type="PANTHER" id="PTHR10578">
    <property type="entry name" value="S -2-HYDROXY-ACID OXIDASE-RELATED"/>
    <property type="match status" value="1"/>
</dbReference>
<evidence type="ECO:0000256" key="7">
    <source>
        <dbReference type="PIRSR" id="PIRSR000138-2"/>
    </source>
</evidence>
<feature type="active site" description="Proton acceptor" evidence="6">
    <location>
        <position position="323"/>
    </location>
</feature>
<dbReference type="InterPro" id="IPR037396">
    <property type="entry name" value="FMN_HAD"/>
</dbReference>
<feature type="binding site" evidence="7">
    <location>
        <position position="181"/>
    </location>
    <ligand>
        <name>FMN</name>
        <dbReference type="ChEBI" id="CHEBI:58210"/>
    </ligand>
</feature>
<evidence type="ECO:0000256" key="8">
    <source>
        <dbReference type="SAM" id="MobiDB-lite"/>
    </source>
</evidence>
<feature type="binding site" evidence="7">
    <location>
        <position position="209"/>
    </location>
    <ligand>
        <name>FMN</name>
        <dbReference type="ChEBI" id="CHEBI:58210"/>
    </ligand>
</feature>
<dbReference type="PROSITE" id="PS00557">
    <property type="entry name" value="FMN_HYDROXY_ACID_DH_1"/>
    <property type="match status" value="1"/>
</dbReference>
<feature type="binding site" evidence="7">
    <location>
        <position position="159"/>
    </location>
    <ligand>
        <name>FMN</name>
        <dbReference type="ChEBI" id="CHEBI:58210"/>
    </ligand>
</feature>
<feature type="binding site" evidence="7">
    <location>
        <begin position="130"/>
        <end position="132"/>
    </location>
    <ligand>
        <name>FMN</name>
        <dbReference type="ChEBI" id="CHEBI:58210"/>
    </ligand>
</feature>
<comment type="cofactor">
    <cofactor evidence="1">
        <name>FMN</name>
        <dbReference type="ChEBI" id="CHEBI:58210"/>
    </cofactor>
</comment>
<keyword evidence="2 7" id="KW-0285">Flavoprotein</keyword>
<dbReference type="InterPro" id="IPR000262">
    <property type="entry name" value="FMN-dep_DH"/>
</dbReference>
<feature type="region of interest" description="Disordered" evidence="8">
    <location>
        <begin position="1"/>
        <end position="24"/>
    </location>
</feature>
<comment type="similarity">
    <text evidence="5">Belongs to the FMN-dependent alpha-hydroxy acid dehydrogenase family.</text>
</comment>
<evidence type="ECO:0000256" key="6">
    <source>
        <dbReference type="PIRSR" id="PIRSR000138-1"/>
    </source>
</evidence>
<dbReference type="PROSITE" id="PS51349">
    <property type="entry name" value="FMN_HYDROXY_ACID_DH_2"/>
    <property type="match status" value="1"/>
</dbReference>
<evidence type="ECO:0000256" key="5">
    <source>
        <dbReference type="ARBA" id="ARBA00024042"/>
    </source>
</evidence>
<dbReference type="InterPro" id="IPR012133">
    <property type="entry name" value="Alpha-hydoxy_acid_DH_FMN"/>
</dbReference>
<dbReference type="PANTHER" id="PTHR10578:SF107">
    <property type="entry name" value="2-HYDROXYACID OXIDASE 1"/>
    <property type="match status" value="1"/>
</dbReference>
<gene>
    <name evidence="10" type="ORF">BN4615_P7917</name>
</gene>
<dbReference type="PIRSF" id="PIRSF000138">
    <property type="entry name" value="Al-hdrx_acd_dh"/>
    <property type="match status" value="1"/>
</dbReference>
<feature type="binding site" evidence="7">
    <location>
        <position position="326"/>
    </location>
    <ligand>
        <name>glyoxylate</name>
        <dbReference type="ChEBI" id="CHEBI:36655"/>
    </ligand>
</feature>
<dbReference type="InterPro" id="IPR013785">
    <property type="entry name" value="Aldolase_TIM"/>
</dbReference>
<evidence type="ECO:0000256" key="3">
    <source>
        <dbReference type="ARBA" id="ARBA00022643"/>
    </source>
</evidence>
<protein>
    <submittedName>
        <fullName evidence="10">L-lactate dehydrogenase</fullName>
        <ecNumber evidence="10">1.1.2.3</ecNumber>
    </submittedName>
</protein>
<dbReference type="AlphaFoldDB" id="A0A1M4EHG0"/>
<feature type="binding site" evidence="7">
    <location>
        <position position="77"/>
    </location>
    <ligand>
        <name>glyoxylate</name>
        <dbReference type="ChEBI" id="CHEBI:36655"/>
    </ligand>
</feature>
<evidence type="ECO:0000256" key="4">
    <source>
        <dbReference type="ARBA" id="ARBA00023002"/>
    </source>
</evidence>
<feature type="binding site" evidence="7">
    <location>
        <position position="218"/>
    </location>
    <ligand>
        <name>glyoxylate</name>
        <dbReference type="ChEBI" id="CHEBI:36655"/>
    </ligand>
</feature>
<keyword evidence="3 7" id="KW-0288">FMN</keyword>
<organism evidence="10">
    <name type="scientific">Nonomuraea gerenzanensis</name>
    <dbReference type="NCBI Taxonomy" id="93944"/>
    <lineage>
        <taxon>Bacteria</taxon>
        <taxon>Bacillati</taxon>
        <taxon>Actinomycetota</taxon>
        <taxon>Actinomycetes</taxon>
        <taxon>Streptosporangiales</taxon>
        <taxon>Streptosporangiaceae</taxon>
        <taxon>Nonomuraea</taxon>
    </lineage>
</organism>
<dbReference type="EC" id="1.1.2.3" evidence="10"/>
<reference evidence="10" key="1">
    <citation type="submission" date="2016-04" db="EMBL/GenBank/DDBJ databases">
        <authorList>
            <person name="Evans L.H."/>
            <person name="Alamgir A."/>
            <person name="Owens N."/>
            <person name="Weber N.D."/>
            <person name="Virtaneva K."/>
            <person name="Barbian K."/>
            <person name="Babar A."/>
            <person name="Rosenke K."/>
        </authorList>
    </citation>
    <scope>NUCLEOTIDE SEQUENCE</scope>
    <source>
        <strain evidence="10">Nono1</strain>
    </source>
</reference>
<evidence type="ECO:0000256" key="2">
    <source>
        <dbReference type="ARBA" id="ARBA00022630"/>
    </source>
</evidence>
<dbReference type="SUPFAM" id="SSF51395">
    <property type="entry name" value="FMN-linked oxidoreductases"/>
    <property type="match status" value="1"/>
</dbReference>
<evidence type="ECO:0000256" key="1">
    <source>
        <dbReference type="ARBA" id="ARBA00001917"/>
    </source>
</evidence>
<dbReference type="InterPro" id="IPR008259">
    <property type="entry name" value="FMN_hydac_DH_AS"/>
</dbReference>
<accession>A0A1M4EHG0</accession>
<feature type="binding site" evidence="7">
    <location>
        <position position="321"/>
    </location>
    <ligand>
        <name>FMN</name>
        <dbReference type="ChEBI" id="CHEBI:58210"/>
    </ligand>
</feature>
<sequence>MVGDHDPTVRGPHGVRVLGIGSNADKEPRRLPRWRELRRVAPGRPRWSGEARVEAAADVAELRRLARRRAPRMVFDYVDGAAEGERSMARATEAFDRVEFAPHVLRDVAEAPTSVEILGRRIAMPVVLAPTGFTRMMHREGERAVARAAERAAVPYTLSTMGTTAAGDVAAAAPGGWNWFQLYVVRERARNLERLALAADAGMDVLVVTVDVPVAGARLRDVRHGLTIPPSLRWRGVLEAARHPAWWFDFLTGEPLRFATVEGAPDDMAGLTNLMFDPSVTVADLEWIRSAWQGKLLVKGVQRVDDAKELAAVGVDGLVVSNHGGRQLDRAATPLELLPEVVEAVGDRTEVFLDGGVRSGADVAAAVALGARACFVGRAYLYGLMAGGERGVARVLDLLHAELVRTLQLLGVRGGVEGLTPDLVRLRGS</sequence>
<dbReference type="Gene3D" id="3.20.20.70">
    <property type="entry name" value="Aldolase class I"/>
    <property type="match status" value="1"/>
</dbReference>
<proteinExistence type="inferred from homology"/>
<name>A0A1M4EHG0_9ACTN</name>
<keyword evidence="4 10" id="KW-0560">Oxidoreductase</keyword>
<dbReference type="Pfam" id="PF01070">
    <property type="entry name" value="FMN_dh"/>
    <property type="match status" value="1"/>
</dbReference>
<feature type="binding site" evidence="7">
    <location>
        <begin position="377"/>
        <end position="378"/>
    </location>
    <ligand>
        <name>FMN</name>
        <dbReference type="ChEBI" id="CHEBI:58210"/>
    </ligand>
</feature>
<feature type="binding site" evidence="7">
    <location>
        <position position="323"/>
    </location>
    <ligand>
        <name>glyoxylate</name>
        <dbReference type="ChEBI" id="CHEBI:36655"/>
    </ligand>
</feature>
<dbReference type="FunFam" id="3.20.20.70:FF:000029">
    <property type="entry name" value="L-lactate dehydrogenase"/>
    <property type="match status" value="1"/>
</dbReference>
<feature type="domain" description="FMN hydroxy acid dehydrogenase" evidence="9">
    <location>
        <begin position="51"/>
        <end position="428"/>
    </location>
</feature>
<evidence type="ECO:0000313" key="10">
    <source>
        <dbReference type="EMBL" id="SBO98401.1"/>
    </source>
</evidence>
<dbReference type="CDD" id="cd02809">
    <property type="entry name" value="alpha_hydroxyacid_oxid_FMN"/>
    <property type="match status" value="1"/>
</dbReference>
<feature type="binding site" evidence="7">
    <location>
        <position position="299"/>
    </location>
    <ligand>
        <name>FMN</name>
        <dbReference type="ChEBI" id="CHEBI:58210"/>
    </ligand>
</feature>
<dbReference type="GO" id="GO:0010181">
    <property type="term" value="F:FMN binding"/>
    <property type="evidence" value="ECO:0007669"/>
    <property type="project" value="InterPro"/>
</dbReference>
<feature type="binding site" evidence="7">
    <location>
        <position position="183"/>
    </location>
    <ligand>
        <name>glyoxylate</name>
        <dbReference type="ChEBI" id="CHEBI:36655"/>
    </ligand>
</feature>
<dbReference type="EMBL" id="LT559118">
    <property type="protein sequence ID" value="SBO98401.1"/>
    <property type="molecule type" value="Genomic_DNA"/>
</dbReference>
<evidence type="ECO:0000259" key="9">
    <source>
        <dbReference type="PROSITE" id="PS51349"/>
    </source>
</evidence>